<accession>A0A7I9VKS0</accession>
<keyword evidence="2" id="KW-1185">Reference proteome</keyword>
<gene>
    <name evidence="1" type="ORF">AMYX_13380</name>
</gene>
<organism evidence="1 2">
    <name type="scientific">Anaeromyxobacter diazotrophicus</name>
    <dbReference type="NCBI Taxonomy" id="2590199"/>
    <lineage>
        <taxon>Bacteria</taxon>
        <taxon>Pseudomonadati</taxon>
        <taxon>Myxococcota</taxon>
        <taxon>Myxococcia</taxon>
        <taxon>Myxococcales</taxon>
        <taxon>Cystobacterineae</taxon>
        <taxon>Anaeromyxobacteraceae</taxon>
        <taxon>Anaeromyxobacter</taxon>
    </lineage>
</organism>
<evidence type="ECO:0000313" key="1">
    <source>
        <dbReference type="EMBL" id="GEJ56597.1"/>
    </source>
</evidence>
<comment type="caution">
    <text evidence="1">The sequence shown here is derived from an EMBL/GenBank/DDBJ whole genome shotgun (WGS) entry which is preliminary data.</text>
</comment>
<evidence type="ECO:0008006" key="3">
    <source>
        <dbReference type="Google" id="ProtNLM"/>
    </source>
</evidence>
<evidence type="ECO:0000313" key="2">
    <source>
        <dbReference type="Proteomes" id="UP000503640"/>
    </source>
</evidence>
<name>A0A7I9VKS0_9BACT</name>
<sequence>MFVAIAALLSAIGTVAAGGAAVVALITWQHQRRSDRRSDVAVRALAALHTCCELVERLLTVSELYDSEGLDYATRLPSVIEEYDAMLRPVEKELELRGVELRLLRVSDAGVLMATRDCSQEVYINLRQYCTQLDDLKDLGLIPEPARRDLKRARERAASFEGLRARADHVLGPVARYEETSPVVLWWRRMQEEIKKGP</sequence>
<dbReference type="Proteomes" id="UP000503640">
    <property type="component" value="Unassembled WGS sequence"/>
</dbReference>
<proteinExistence type="predicted"/>
<dbReference type="EMBL" id="BJTG01000003">
    <property type="protein sequence ID" value="GEJ56597.1"/>
    <property type="molecule type" value="Genomic_DNA"/>
</dbReference>
<reference evidence="2" key="1">
    <citation type="journal article" date="2020" name="Appl. Environ. Microbiol.">
        <title>Diazotrophic Anaeromyxobacter Isolates from Soils.</title>
        <authorList>
            <person name="Masuda Y."/>
            <person name="Yamanaka H."/>
            <person name="Xu Z.X."/>
            <person name="Shiratori Y."/>
            <person name="Aono T."/>
            <person name="Amachi S."/>
            <person name="Senoo K."/>
            <person name="Itoh H."/>
        </authorList>
    </citation>
    <scope>NUCLEOTIDE SEQUENCE [LARGE SCALE GENOMIC DNA]</scope>
    <source>
        <strain evidence="2">R267</strain>
    </source>
</reference>
<dbReference type="AlphaFoldDB" id="A0A7I9VKS0"/>
<protein>
    <recommendedName>
        <fullName evidence="3">DUF4760 domain-containing protein</fullName>
    </recommendedName>
</protein>